<evidence type="ECO:0000256" key="1">
    <source>
        <dbReference type="SAM" id="MobiDB-lite"/>
    </source>
</evidence>
<name>A0A4Q5MXH6_9MICO</name>
<sequence>MTKVARRGVARRAVGRGLLEADRPRNPPPEGAGPRTTKSGCGAVLRRGTRRLLWPEDDTASAVALAL</sequence>
<feature type="compositionally biased region" description="Basic residues" evidence="1">
    <location>
        <begin position="1"/>
        <end position="14"/>
    </location>
</feature>
<dbReference type="EMBL" id="SDWW01000036">
    <property type="protein sequence ID" value="RYV50358.1"/>
    <property type="molecule type" value="Genomic_DNA"/>
</dbReference>
<evidence type="ECO:0000313" key="3">
    <source>
        <dbReference type="Proteomes" id="UP000293764"/>
    </source>
</evidence>
<feature type="region of interest" description="Disordered" evidence="1">
    <location>
        <begin position="1"/>
        <end position="43"/>
    </location>
</feature>
<comment type="caution">
    <text evidence="2">The sequence shown here is derived from an EMBL/GenBank/DDBJ whole genome shotgun (WGS) entry which is preliminary data.</text>
</comment>
<keyword evidence="3" id="KW-1185">Reference proteome</keyword>
<gene>
    <name evidence="2" type="ORF">EUA98_14075</name>
</gene>
<organism evidence="2 3">
    <name type="scientific">Pengzhenrongella frigida</name>
    <dbReference type="NCBI Taxonomy" id="1259133"/>
    <lineage>
        <taxon>Bacteria</taxon>
        <taxon>Bacillati</taxon>
        <taxon>Actinomycetota</taxon>
        <taxon>Actinomycetes</taxon>
        <taxon>Micrococcales</taxon>
        <taxon>Pengzhenrongella</taxon>
    </lineage>
</organism>
<evidence type="ECO:0000313" key="2">
    <source>
        <dbReference type="EMBL" id="RYV50358.1"/>
    </source>
</evidence>
<protein>
    <submittedName>
        <fullName evidence="2">Uncharacterized protein</fullName>
    </submittedName>
</protein>
<dbReference type="AlphaFoldDB" id="A0A4Q5MXH6"/>
<accession>A0A4Q5MXH6</accession>
<proteinExistence type="predicted"/>
<reference evidence="2 3" key="1">
    <citation type="submission" date="2019-01" db="EMBL/GenBank/DDBJ databases">
        <title>Novel species of Cellulomonas.</title>
        <authorList>
            <person name="Liu Q."/>
            <person name="Xin Y.-H."/>
        </authorList>
    </citation>
    <scope>NUCLEOTIDE SEQUENCE [LARGE SCALE GENOMIC DNA]</scope>
    <source>
        <strain evidence="2 3">HLT2-17</strain>
    </source>
</reference>
<dbReference type="Proteomes" id="UP000293764">
    <property type="component" value="Unassembled WGS sequence"/>
</dbReference>